<gene>
    <name evidence="2" type="ORF">G7K_5864-t1</name>
</gene>
<accession>A0A0E9NPZ5</accession>
<reference evidence="2 3" key="3">
    <citation type="journal article" date="2015" name="Genome Announc.">
        <title>Draft Genome Sequence of the Archiascomycetous Yeast Saitoella complicata.</title>
        <authorList>
            <person name="Yamauchi K."/>
            <person name="Kondo S."/>
            <person name="Hamamoto M."/>
            <person name="Takahashi Y."/>
            <person name="Ogura Y."/>
            <person name="Hayashi T."/>
            <person name="Nishida H."/>
        </authorList>
    </citation>
    <scope>NUCLEOTIDE SEQUENCE [LARGE SCALE GENOMIC DNA]</scope>
    <source>
        <strain evidence="2 3">NRRL Y-17804</strain>
    </source>
</reference>
<proteinExistence type="predicted"/>
<dbReference type="InterPro" id="IPR003607">
    <property type="entry name" value="HD/PDEase_dom"/>
</dbReference>
<organism evidence="2 3">
    <name type="scientific">Saitoella complicata (strain BCRC 22490 / CBS 7301 / JCM 7358 / NBRC 10748 / NRRL Y-17804)</name>
    <dbReference type="NCBI Taxonomy" id="698492"/>
    <lineage>
        <taxon>Eukaryota</taxon>
        <taxon>Fungi</taxon>
        <taxon>Dikarya</taxon>
        <taxon>Ascomycota</taxon>
        <taxon>Taphrinomycotina</taxon>
        <taxon>Taphrinomycotina incertae sedis</taxon>
        <taxon>Saitoella</taxon>
    </lineage>
</organism>
<protein>
    <recommendedName>
        <fullName evidence="1">HD domain-containing protein</fullName>
    </recommendedName>
</protein>
<feature type="domain" description="HD" evidence="1">
    <location>
        <begin position="40"/>
        <end position="156"/>
    </location>
</feature>
<dbReference type="AlphaFoldDB" id="A0A0E9NPZ5"/>
<reference evidence="2 3" key="1">
    <citation type="journal article" date="2011" name="J. Gen. Appl. Microbiol.">
        <title>Draft genome sequencing of the enigmatic yeast Saitoella complicata.</title>
        <authorList>
            <person name="Nishida H."/>
            <person name="Hamamoto M."/>
            <person name="Sugiyama J."/>
        </authorList>
    </citation>
    <scope>NUCLEOTIDE SEQUENCE [LARGE SCALE GENOMIC DNA]</scope>
    <source>
        <strain evidence="2 3">NRRL Y-17804</strain>
    </source>
</reference>
<dbReference type="Pfam" id="PF01966">
    <property type="entry name" value="HD"/>
    <property type="match status" value="1"/>
</dbReference>
<evidence type="ECO:0000259" key="1">
    <source>
        <dbReference type="Pfam" id="PF01966"/>
    </source>
</evidence>
<dbReference type="PANTHER" id="PTHR33594:SF1">
    <property type="entry name" value="HD_PDEASE DOMAIN-CONTAINING PROTEIN"/>
    <property type="match status" value="1"/>
</dbReference>
<evidence type="ECO:0000313" key="3">
    <source>
        <dbReference type="Proteomes" id="UP000033140"/>
    </source>
</evidence>
<name>A0A0E9NPZ5_SAICN</name>
<reference evidence="2 3" key="2">
    <citation type="journal article" date="2014" name="J. Gen. Appl. Microbiol.">
        <title>The early diverging ascomycetous budding yeast Saitoella complicata has three histone deacetylases belonging to the Clr6, Hos2, and Rpd3 lineages.</title>
        <authorList>
            <person name="Nishida H."/>
            <person name="Matsumoto T."/>
            <person name="Kondo S."/>
            <person name="Hamamoto M."/>
            <person name="Yoshikawa H."/>
        </authorList>
    </citation>
    <scope>NUCLEOTIDE SEQUENCE [LARGE SCALE GENOMIC DNA]</scope>
    <source>
        <strain evidence="2 3">NRRL Y-17804</strain>
    </source>
</reference>
<keyword evidence="3" id="KW-1185">Reference proteome</keyword>
<dbReference type="SUPFAM" id="SSF109604">
    <property type="entry name" value="HD-domain/PDEase-like"/>
    <property type="match status" value="1"/>
</dbReference>
<dbReference type="CDD" id="cd00077">
    <property type="entry name" value="HDc"/>
    <property type="match status" value="1"/>
</dbReference>
<evidence type="ECO:0000313" key="2">
    <source>
        <dbReference type="EMBL" id="GAO51771.1"/>
    </source>
</evidence>
<dbReference type="Gene3D" id="1.10.3210.50">
    <property type="match status" value="1"/>
</dbReference>
<dbReference type="STRING" id="698492.A0A0E9NPZ5"/>
<sequence length="276" mass="31017">MTVEEPPTVTVNMDAIREEAEAYAKEHMAKYADPCHDWWHVARVRDTALRIARTLNPLPDLVLVELAALYHDLLDSKFHASPTAAHLALSTHLSHTLLLPPPLVSDILRIVGTVSYKKEVAYRRKVEEEGDGGRCGWREGCCELWCVQDADMLDAMGAVGVMRAASFSVRLGQPLHLPYGIRTSTNPPTTIPATHPQGHDNDEDSLANLRLGAGPPTATRHFPDKLLRLKDMLKTEEGRRMGVRRHERMVEFLRWVVDEEEVGGWEWKVGGASCWY</sequence>
<dbReference type="InterPro" id="IPR006674">
    <property type="entry name" value="HD_domain"/>
</dbReference>
<comment type="caution">
    <text evidence="2">The sequence shown here is derived from an EMBL/GenBank/DDBJ whole genome shotgun (WGS) entry which is preliminary data.</text>
</comment>
<dbReference type="EMBL" id="BACD03000052">
    <property type="protein sequence ID" value="GAO51771.1"/>
    <property type="molecule type" value="Genomic_DNA"/>
</dbReference>
<dbReference type="OMA" id="HDPSHDY"/>
<dbReference type="Proteomes" id="UP000033140">
    <property type="component" value="Unassembled WGS sequence"/>
</dbReference>
<dbReference type="PANTHER" id="PTHR33594">
    <property type="entry name" value="SUPERFAMILY HYDROLASE, PUTATIVE (AFU_ORTHOLOGUE AFUA_1G03035)-RELATED"/>
    <property type="match status" value="1"/>
</dbReference>